<dbReference type="EMBL" id="JAGYWB010000012">
    <property type="protein sequence ID" value="KAI0501486.1"/>
    <property type="molecule type" value="Genomic_DNA"/>
</dbReference>
<dbReference type="OrthoDB" id="1939758at2759"/>
<evidence type="ECO:0000313" key="2">
    <source>
        <dbReference type="EMBL" id="KAI0501486.1"/>
    </source>
</evidence>
<organism evidence="2 3">
    <name type="scientific">Dendrobium nobile</name>
    <name type="common">Orchid</name>
    <dbReference type="NCBI Taxonomy" id="94219"/>
    <lineage>
        <taxon>Eukaryota</taxon>
        <taxon>Viridiplantae</taxon>
        <taxon>Streptophyta</taxon>
        <taxon>Embryophyta</taxon>
        <taxon>Tracheophyta</taxon>
        <taxon>Spermatophyta</taxon>
        <taxon>Magnoliopsida</taxon>
        <taxon>Liliopsida</taxon>
        <taxon>Asparagales</taxon>
        <taxon>Orchidaceae</taxon>
        <taxon>Epidendroideae</taxon>
        <taxon>Malaxideae</taxon>
        <taxon>Dendrobiinae</taxon>
        <taxon>Dendrobium</taxon>
    </lineage>
</organism>
<dbReference type="AlphaFoldDB" id="A0A8T3AY07"/>
<feature type="region of interest" description="Disordered" evidence="1">
    <location>
        <begin position="957"/>
        <end position="980"/>
    </location>
</feature>
<evidence type="ECO:0000256" key="1">
    <source>
        <dbReference type="SAM" id="MobiDB-lite"/>
    </source>
</evidence>
<sequence>MRVSEKEESMSPYWLASTNWLVADGSLEGSISFETSSAESTGVIPIGVLLERPADSPPCEITIFFRGRHEIHSIYVRSSARVYEVYYASDRDVSSNDYLCTVRCGAAVQEVTQDTCEVVLAEGTVPNGINADFPRSNSNNVTEDGWVEVEVPDSLPPNDRRPVMSNISVENICSKTQIQYEATAEISDASPCMSVTLRLLSLQIKTSIHIDEVYIYADPVEDTDPDPPVSNVGSGSLLSMLVPGLLQISKSRTSSSLQDKGFSDVFSTEGTIHAACLDKFEMSEVEASSMMGNSKVELDQLHNKEKLEHPVMASSTSSEMVSDPDQASIAKTDENNGVRGCVDNLLEESAVRHTQTKPGDGKLILTDEECSDQSGMAINNDTNAPYVRLEKNLDDLVSRMGKLENFCISFQESILKPLTGIEMRLQRMEEKLDAFSKAPLPSETYPSTSISRLSAHVSSFENEGSKSSIAEADSSSHEIKASVNLFMGSLHESEKISGLVLKAPEFPDDDDDDGDDDESNLDYPVDLKPNKYPKKDKRASIDSALASALAAFVASTTDKSNLHNSHPMDVAIEQQNCLDYFLDSTADAVHSEDYRNSVPEWFLGDNNCDVLNEGQDEICLSENSRSDVVDADSTSDKFNMIDSPGAKLQGSCLYDESLPADDDSSAEIETQESKVFVIRAPEFPNEDDILDCGENSESHPSNYPNVHSHALPHSGSTPLALFLSSRKVSPSGSISNSNIDQLELSSSDRNSFSLSSFQAQGGSDGMRTSSLESYVNAALKSSLVGFFFSDHDTAVTGEENSSFIRHSMDDDIFMSSKLHPEYSDSNGMDSFIGASVVTGNNGGQISDTGESSENIVQFQSCDGTSHIKSLFEPKQMLSFIPGLDDLPSNVKFCADRNLRSWLPLEILLCEKQADYQQNDQLKLGQEYLVNNLEFSVERGLRSGFPLEALLEENQNDHVANSDYGNGEYSKQHNSPPAQSFKQNSEIADNTLFDIEDNSVQSEIYSMVTPGTTTHYPNLFSSLI</sequence>
<proteinExistence type="predicted"/>
<protein>
    <submittedName>
        <fullName evidence="2">Uncharacterized protein</fullName>
    </submittedName>
</protein>
<dbReference type="Proteomes" id="UP000829196">
    <property type="component" value="Unassembled WGS sequence"/>
</dbReference>
<comment type="caution">
    <text evidence="2">The sequence shown here is derived from an EMBL/GenBank/DDBJ whole genome shotgun (WGS) entry which is preliminary data.</text>
</comment>
<accession>A0A8T3AY07</accession>
<feature type="compositionally biased region" description="Acidic residues" evidence="1">
    <location>
        <begin position="506"/>
        <end position="520"/>
    </location>
</feature>
<name>A0A8T3AY07_DENNO</name>
<keyword evidence="3" id="KW-1185">Reference proteome</keyword>
<feature type="compositionally biased region" description="Polar residues" evidence="1">
    <location>
        <begin position="971"/>
        <end position="980"/>
    </location>
</feature>
<dbReference type="PANTHER" id="PTHR37261">
    <property type="entry name" value="40S RIBOSOMAL PROTEIN S27"/>
    <property type="match status" value="1"/>
</dbReference>
<evidence type="ECO:0000313" key="3">
    <source>
        <dbReference type="Proteomes" id="UP000829196"/>
    </source>
</evidence>
<feature type="region of interest" description="Disordered" evidence="1">
    <location>
        <begin position="503"/>
        <end position="535"/>
    </location>
</feature>
<reference evidence="2" key="1">
    <citation type="journal article" date="2022" name="Front. Genet.">
        <title>Chromosome-Scale Assembly of the Dendrobium nobile Genome Provides Insights Into the Molecular Mechanism of the Biosynthesis of the Medicinal Active Ingredient of Dendrobium.</title>
        <authorList>
            <person name="Xu Q."/>
            <person name="Niu S.-C."/>
            <person name="Li K.-L."/>
            <person name="Zheng P.-J."/>
            <person name="Zhang X.-J."/>
            <person name="Jia Y."/>
            <person name="Liu Y."/>
            <person name="Niu Y.-X."/>
            <person name="Yu L.-H."/>
            <person name="Chen D.-F."/>
            <person name="Zhang G.-Q."/>
        </authorList>
    </citation>
    <scope>NUCLEOTIDE SEQUENCE</scope>
    <source>
        <tissue evidence="2">Leaf</tissue>
    </source>
</reference>
<gene>
    <name evidence="2" type="ORF">KFK09_016431</name>
</gene>
<dbReference type="PANTHER" id="PTHR37261:SF1">
    <property type="entry name" value="40S RIBOSOMAL PROTEIN S27"/>
    <property type="match status" value="1"/>
</dbReference>